<sequence>MAYPSLITELCSRARVVWKPSDEFILPQHVLNHPTLVRLLKHESVSYSSARASSTRQLPSASVPKSVVEPDDEADDSDSDLMMSRALCYND</sequence>
<accession>A0A2P5E1B4</accession>
<evidence type="ECO:0000256" key="1">
    <source>
        <dbReference type="SAM" id="MobiDB-lite"/>
    </source>
</evidence>
<keyword evidence="3" id="KW-1185">Reference proteome</keyword>
<dbReference type="Proteomes" id="UP000237105">
    <property type="component" value="Unassembled WGS sequence"/>
</dbReference>
<proteinExistence type="predicted"/>
<organism evidence="2 3">
    <name type="scientific">Parasponia andersonii</name>
    <name type="common">Sponia andersonii</name>
    <dbReference type="NCBI Taxonomy" id="3476"/>
    <lineage>
        <taxon>Eukaryota</taxon>
        <taxon>Viridiplantae</taxon>
        <taxon>Streptophyta</taxon>
        <taxon>Embryophyta</taxon>
        <taxon>Tracheophyta</taxon>
        <taxon>Spermatophyta</taxon>
        <taxon>Magnoliopsida</taxon>
        <taxon>eudicotyledons</taxon>
        <taxon>Gunneridae</taxon>
        <taxon>Pentapetalae</taxon>
        <taxon>rosids</taxon>
        <taxon>fabids</taxon>
        <taxon>Rosales</taxon>
        <taxon>Cannabaceae</taxon>
        <taxon>Parasponia</taxon>
    </lineage>
</organism>
<protein>
    <submittedName>
        <fullName evidence="2">Uncharacterized protein</fullName>
    </submittedName>
</protein>
<gene>
    <name evidence="2" type="ORF">PanWU01x14_014130</name>
</gene>
<comment type="caution">
    <text evidence="2">The sequence shown here is derived from an EMBL/GenBank/DDBJ whole genome shotgun (WGS) entry which is preliminary data.</text>
</comment>
<reference evidence="3" key="1">
    <citation type="submission" date="2016-06" db="EMBL/GenBank/DDBJ databases">
        <title>Parallel loss of symbiosis genes in relatives of nitrogen-fixing non-legume Parasponia.</title>
        <authorList>
            <person name="Van Velzen R."/>
            <person name="Holmer R."/>
            <person name="Bu F."/>
            <person name="Rutten L."/>
            <person name="Van Zeijl A."/>
            <person name="Liu W."/>
            <person name="Santuari L."/>
            <person name="Cao Q."/>
            <person name="Sharma T."/>
            <person name="Shen D."/>
            <person name="Roswanjaya Y."/>
            <person name="Wardhani T."/>
            <person name="Kalhor M.S."/>
            <person name="Jansen J."/>
            <person name="Van den Hoogen J."/>
            <person name="Gungor B."/>
            <person name="Hartog M."/>
            <person name="Hontelez J."/>
            <person name="Verver J."/>
            <person name="Yang W.-C."/>
            <person name="Schijlen E."/>
            <person name="Repin R."/>
            <person name="Schilthuizen M."/>
            <person name="Schranz E."/>
            <person name="Heidstra R."/>
            <person name="Miyata K."/>
            <person name="Fedorova E."/>
            <person name="Kohlen W."/>
            <person name="Bisseling T."/>
            <person name="Smit S."/>
            <person name="Geurts R."/>
        </authorList>
    </citation>
    <scope>NUCLEOTIDE SEQUENCE [LARGE SCALE GENOMIC DNA]</scope>
    <source>
        <strain evidence="3">cv. WU1-14</strain>
    </source>
</reference>
<dbReference type="EMBL" id="JXTB01000005">
    <property type="protein sequence ID" value="PON79297.1"/>
    <property type="molecule type" value="Genomic_DNA"/>
</dbReference>
<dbReference type="AlphaFoldDB" id="A0A2P5E1B4"/>
<name>A0A2P5E1B4_PARAD</name>
<evidence type="ECO:0000313" key="2">
    <source>
        <dbReference type="EMBL" id="PON79297.1"/>
    </source>
</evidence>
<feature type="compositionally biased region" description="Acidic residues" evidence="1">
    <location>
        <begin position="69"/>
        <end position="79"/>
    </location>
</feature>
<feature type="region of interest" description="Disordered" evidence="1">
    <location>
        <begin position="49"/>
        <end position="80"/>
    </location>
</feature>
<evidence type="ECO:0000313" key="3">
    <source>
        <dbReference type="Proteomes" id="UP000237105"/>
    </source>
</evidence>